<evidence type="ECO:0000259" key="2">
    <source>
        <dbReference type="Pfam" id="PF12776"/>
    </source>
</evidence>
<dbReference type="HOGENOM" id="CLU_078908_1_0_1"/>
<dbReference type="Pfam" id="PF12776">
    <property type="entry name" value="Myb_DNA-bind_3"/>
    <property type="match status" value="1"/>
</dbReference>
<feature type="region of interest" description="Disordered" evidence="1">
    <location>
        <begin position="198"/>
        <end position="247"/>
    </location>
</feature>
<evidence type="ECO:0000256" key="1">
    <source>
        <dbReference type="SAM" id="MobiDB-lite"/>
    </source>
</evidence>
<evidence type="ECO:0000313" key="3">
    <source>
        <dbReference type="EnsemblPlants" id="Bo7g030360.1"/>
    </source>
</evidence>
<dbReference type="PANTHER" id="PTHR47864">
    <property type="entry name" value="TRANSMEMBRANE PROTEIN"/>
    <property type="match status" value="1"/>
</dbReference>
<reference evidence="3 4" key="1">
    <citation type="journal article" date="2014" name="Genome Biol.">
        <title>Transcriptome and methylome profiling reveals relics of genome dominance in the mesopolyploid Brassica oleracea.</title>
        <authorList>
            <person name="Parkin I.A."/>
            <person name="Koh C."/>
            <person name="Tang H."/>
            <person name="Robinson S.J."/>
            <person name="Kagale S."/>
            <person name="Clarke W.E."/>
            <person name="Town C.D."/>
            <person name="Nixon J."/>
            <person name="Krishnakumar V."/>
            <person name="Bidwell S.L."/>
            <person name="Denoeud F."/>
            <person name="Belcram H."/>
            <person name="Links M.G."/>
            <person name="Just J."/>
            <person name="Clarke C."/>
            <person name="Bender T."/>
            <person name="Huebert T."/>
            <person name="Mason A.S."/>
            <person name="Pires J.C."/>
            <person name="Barker G."/>
            <person name="Moore J."/>
            <person name="Walley P.G."/>
            <person name="Manoli S."/>
            <person name="Batley J."/>
            <person name="Edwards D."/>
            <person name="Nelson M.N."/>
            <person name="Wang X."/>
            <person name="Paterson A.H."/>
            <person name="King G."/>
            <person name="Bancroft I."/>
            <person name="Chalhoub B."/>
            <person name="Sharpe A.G."/>
        </authorList>
    </citation>
    <scope>NUCLEOTIDE SEQUENCE</scope>
    <source>
        <strain evidence="3 4">cv. TO1000</strain>
    </source>
</reference>
<dbReference type="OMA" id="RIRYHYK"/>
<sequence>MKERRSTVHPWCRSTHINGGFTKKEKRKGDYNSWNHDETRILVQLLVEAVNNNWRDSSGSFSKLTVESKILPELNKDIYRAKDFKNYQSRHKYLKLQHQNCADLLRYSSGFGWDTSIQKFTASNEVWNDYLKDLQIIFGQGVATGKNAVGLGDGTDARTYKAEGNSNEEYWNDGDNIYEFDASTRDHELSEQYETFDSRTVPESRTEKFQPKKRARSERGISQKDENPAMAVSTQILNIKQQREERQ</sequence>
<dbReference type="InterPro" id="IPR024752">
    <property type="entry name" value="Myb/SANT-like_dom"/>
</dbReference>
<feature type="domain" description="Myb/SANT-like" evidence="2">
    <location>
        <begin position="33"/>
        <end position="130"/>
    </location>
</feature>
<evidence type="ECO:0000313" key="4">
    <source>
        <dbReference type="Proteomes" id="UP000032141"/>
    </source>
</evidence>
<keyword evidence="4" id="KW-1185">Reference proteome</keyword>
<feature type="compositionally biased region" description="Basic and acidic residues" evidence="1">
    <location>
        <begin position="198"/>
        <end position="210"/>
    </location>
</feature>
<dbReference type="Gramene" id="Bo7g030360.1">
    <property type="protein sequence ID" value="Bo7g030360.1"/>
    <property type="gene ID" value="Bo7g030360"/>
</dbReference>
<feature type="compositionally biased region" description="Basic and acidic residues" evidence="1">
    <location>
        <begin position="217"/>
        <end position="227"/>
    </location>
</feature>
<dbReference type="Proteomes" id="UP000032141">
    <property type="component" value="Chromosome C7"/>
</dbReference>
<dbReference type="EnsemblPlants" id="Bo7g030360.1">
    <property type="protein sequence ID" value="Bo7g030360.1"/>
    <property type="gene ID" value="Bo7g030360"/>
</dbReference>
<name>A0A0D3D4J8_BRAOL</name>
<protein>
    <recommendedName>
        <fullName evidence="2">Myb/SANT-like domain-containing protein</fullName>
    </recommendedName>
</protein>
<dbReference type="AlphaFoldDB" id="A0A0D3D4J8"/>
<proteinExistence type="predicted"/>
<accession>A0A0D3D4J8</accession>
<dbReference type="PANTHER" id="PTHR47864:SF2">
    <property type="entry name" value="MYB_SANT-LIKE DNA-BINDING DOMAIN PROTEIN"/>
    <property type="match status" value="1"/>
</dbReference>
<organism evidence="3 4">
    <name type="scientific">Brassica oleracea var. oleracea</name>
    <dbReference type="NCBI Taxonomy" id="109376"/>
    <lineage>
        <taxon>Eukaryota</taxon>
        <taxon>Viridiplantae</taxon>
        <taxon>Streptophyta</taxon>
        <taxon>Embryophyta</taxon>
        <taxon>Tracheophyta</taxon>
        <taxon>Spermatophyta</taxon>
        <taxon>Magnoliopsida</taxon>
        <taxon>eudicotyledons</taxon>
        <taxon>Gunneridae</taxon>
        <taxon>Pentapetalae</taxon>
        <taxon>rosids</taxon>
        <taxon>malvids</taxon>
        <taxon>Brassicales</taxon>
        <taxon>Brassicaceae</taxon>
        <taxon>Brassiceae</taxon>
        <taxon>Brassica</taxon>
    </lineage>
</organism>
<dbReference type="InterPro" id="IPR055314">
    <property type="entry name" value="At2g29880-like"/>
</dbReference>
<reference evidence="3" key="2">
    <citation type="submission" date="2015-03" db="UniProtKB">
        <authorList>
            <consortium name="EnsemblPlants"/>
        </authorList>
    </citation>
    <scope>IDENTIFICATION</scope>
</reference>